<protein>
    <submittedName>
        <fullName evidence="4">dTDP-3-amino-3,4, 6-trideoxy-alpha-D-glucopyranose</fullName>
        <ecNumber evidence="4">2.1.1.234</ecNumber>
    </submittedName>
</protein>
<evidence type="ECO:0000256" key="2">
    <source>
        <dbReference type="ARBA" id="ARBA00022679"/>
    </source>
</evidence>
<keyword evidence="5" id="KW-1185">Reference proteome</keyword>
<dbReference type="EMBL" id="FXXP01000002">
    <property type="protein sequence ID" value="SMX27983.1"/>
    <property type="molecule type" value="Genomic_DNA"/>
</dbReference>
<name>A0A238JC80_9RHOB</name>
<sequence>MQSLYDGAAKSWQSGISKLGFDAAYRDLVRFACPEGPRATSVLDAGCGTAALSQAFYEVTGSDAELDLLDLSSDMLTQAHSVFPTARCLQGTVGDTPLGRRYDVILCAHVIEHCDDPIQALRWIFEHLNPNGRLILSVSRPHWCTALVRWRWGHQSYKPTEILDLLNETGFHAPAHEFYRTGPPYRLSCGYCATRL</sequence>
<accession>A0A238JC80</accession>
<dbReference type="RefSeq" id="WP_099245010.1">
    <property type="nucleotide sequence ID" value="NZ_SOAP01000002.1"/>
</dbReference>
<reference evidence="5" key="1">
    <citation type="submission" date="2017-05" db="EMBL/GenBank/DDBJ databases">
        <authorList>
            <person name="Rodrigo-Torres L."/>
            <person name="Arahal R. D."/>
            <person name="Lucena T."/>
        </authorList>
    </citation>
    <scope>NUCLEOTIDE SEQUENCE [LARGE SCALE GENOMIC DNA]</scope>
    <source>
        <strain evidence="5">CECT 8649</strain>
    </source>
</reference>
<dbReference type="Pfam" id="PF13489">
    <property type="entry name" value="Methyltransf_23"/>
    <property type="match status" value="1"/>
</dbReference>
<dbReference type="SUPFAM" id="SSF53335">
    <property type="entry name" value="S-adenosyl-L-methionine-dependent methyltransferases"/>
    <property type="match status" value="1"/>
</dbReference>
<dbReference type="Gene3D" id="3.40.50.150">
    <property type="entry name" value="Vaccinia Virus protein VP39"/>
    <property type="match status" value="1"/>
</dbReference>
<dbReference type="GO" id="GO:0032259">
    <property type="term" value="P:methylation"/>
    <property type="evidence" value="ECO:0007669"/>
    <property type="project" value="UniProtKB-KW"/>
</dbReference>
<dbReference type="PANTHER" id="PTHR43464:SF19">
    <property type="entry name" value="UBIQUINONE BIOSYNTHESIS O-METHYLTRANSFERASE, MITOCHONDRIAL"/>
    <property type="match status" value="1"/>
</dbReference>
<dbReference type="EC" id="2.1.1.234" evidence="4"/>
<dbReference type="AlphaFoldDB" id="A0A238JC80"/>
<organism evidence="4 5">
    <name type="scientific">Pelagimonas phthalicica</name>
    <dbReference type="NCBI Taxonomy" id="1037362"/>
    <lineage>
        <taxon>Bacteria</taxon>
        <taxon>Pseudomonadati</taxon>
        <taxon>Pseudomonadota</taxon>
        <taxon>Alphaproteobacteria</taxon>
        <taxon>Rhodobacterales</taxon>
        <taxon>Roseobacteraceae</taxon>
        <taxon>Pelagimonas</taxon>
    </lineage>
</organism>
<keyword evidence="3" id="KW-0949">S-adenosyl-L-methionine</keyword>
<gene>
    <name evidence="4" type="primary">desVI_1</name>
    <name evidence="4" type="ORF">TRP8649_02095</name>
</gene>
<evidence type="ECO:0000313" key="5">
    <source>
        <dbReference type="Proteomes" id="UP000225972"/>
    </source>
</evidence>
<evidence type="ECO:0000256" key="3">
    <source>
        <dbReference type="ARBA" id="ARBA00022691"/>
    </source>
</evidence>
<evidence type="ECO:0000313" key="4">
    <source>
        <dbReference type="EMBL" id="SMX27983.1"/>
    </source>
</evidence>
<keyword evidence="2 4" id="KW-0808">Transferase</keyword>
<proteinExistence type="predicted"/>
<dbReference type="PANTHER" id="PTHR43464">
    <property type="entry name" value="METHYLTRANSFERASE"/>
    <property type="match status" value="1"/>
</dbReference>
<dbReference type="CDD" id="cd02440">
    <property type="entry name" value="AdoMet_MTases"/>
    <property type="match status" value="1"/>
</dbReference>
<dbReference type="GO" id="GO:0008168">
    <property type="term" value="F:methyltransferase activity"/>
    <property type="evidence" value="ECO:0007669"/>
    <property type="project" value="UniProtKB-KW"/>
</dbReference>
<dbReference type="InterPro" id="IPR029063">
    <property type="entry name" value="SAM-dependent_MTases_sf"/>
</dbReference>
<dbReference type="Proteomes" id="UP000225972">
    <property type="component" value="Unassembled WGS sequence"/>
</dbReference>
<keyword evidence="1 4" id="KW-0489">Methyltransferase</keyword>
<evidence type="ECO:0000256" key="1">
    <source>
        <dbReference type="ARBA" id="ARBA00022603"/>
    </source>
</evidence>